<accession>A0A1Z4GME2</accession>
<gene>
    <name evidence="1" type="ORF">NIES21_45100</name>
</gene>
<protein>
    <submittedName>
        <fullName evidence="1">Uncharacterized protein</fullName>
    </submittedName>
</protein>
<name>A0A1Z4GME2_9CYAN</name>
<sequence length="86" mass="10091">MARRIGSLQALNFKQLFKIHTAVMSSDKPLNIYVCDSHNLIKNLKFFRKSIAITCWSLADNIVETLLIRQFFSRNDVIKWQFAFKP</sequence>
<dbReference type="AlphaFoldDB" id="A0A1Z4GME2"/>
<dbReference type="Proteomes" id="UP000218287">
    <property type="component" value="Chromosome"/>
</dbReference>
<reference evidence="1 2" key="1">
    <citation type="submission" date="2017-06" db="EMBL/GenBank/DDBJ databases">
        <title>Genome sequencing of cyanobaciteial culture collection at National Institute for Environmental Studies (NIES).</title>
        <authorList>
            <person name="Hirose Y."/>
            <person name="Shimura Y."/>
            <person name="Fujisawa T."/>
            <person name="Nakamura Y."/>
            <person name="Kawachi M."/>
        </authorList>
    </citation>
    <scope>NUCLEOTIDE SEQUENCE [LARGE SCALE GENOMIC DNA]</scope>
    <source>
        <strain evidence="1 2">NIES-21</strain>
    </source>
</reference>
<proteinExistence type="predicted"/>
<organism evidence="1 2">
    <name type="scientific">Anabaenopsis circularis NIES-21</name>
    <dbReference type="NCBI Taxonomy" id="1085406"/>
    <lineage>
        <taxon>Bacteria</taxon>
        <taxon>Bacillati</taxon>
        <taxon>Cyanobacteriota</taxon>
        <taxon>Cyanophyceae</taxon>
        <taxon>Nostocales</taxon>
        <taxon>Nodulariaceae</taxon>
        <taxon>Anabaenopsis</taxon>
    </lineage>
</organism>
<keyword evidence="2" id="KW-1185">Reference proteome</keyword>
<evidence type="ECO:0000313" key="2">
    <source>
        <dbReference type="Proteomes" id="UP000218287"/>
    </source>
</evidence>
<dbReference type="EMBL" id="AP018174">
    <property type="protein sequence ID" value="BAY18662.1"/>
    <property type="molecule type" value="Genomic_DNA"/>
</dbReference>
<evidence type="ECO:0000313" key="1">
    <source>
        <dbReference type="EMBL" id="BAY18662.1"/>
    </source>
</evidence>